<sequence length="462" mass="54005">MDRTHGTQHACTIRRNTRNMQTINKKATPETRNRERPRNKQQKQPKIKAKVIMSRSALWRQEGNFKEREKRADEIFQLACEEGRRRNNALPLWGPDDSFHFNPLLLRNTIQSSYFQTCCESLSNWNAVIDEIYYKVTHLQPFQAEKSPSTAFCLLLRLLTLRMTAHQMDLTLKHVDSPYIRGIGFLYLRYTGPPEEIWKWIQPYLFDEEEIKVEMSARPTTVGEFVRRLFSGRDFCRTTLPRLPILVERDLQVKILQADKAAERAAFHFKNSARMAYFQTLGSKVMALYGDDDNPVQWYKAEIDRIITRDEQTGAHLKYPRFVVSFPEYGNVETVTLGELDVLDGEWKHDRSVQASGRERQPSSERALYDEVRRRERDSVTANRNWARRPPSTKDNVASAGYRRPEPEYNSYRQPSQRPNEPRVDKTTSRGESVNTVAPKKRSQEEEAAIAEKKRRLAARYG</sequence>
<evidence type="ECO:0000256" key="7">
    <source>
        <dbReference type="RuleBase" id="RU367025"/>
    </source>
</evidence>
<evidence type="ECO:0000313" key="10">
    <source>
        <dbReference type="Proteomes" id="UP000198406"/>
    </source>
</evidence>
<comment type="subcellular location">
    <subcellularLocation>
        <location evidence="1 7">Nucleus</location>
    </subcellularLocation>
</comment>
<organism evidence="9 10">
    <name type="scientific">Fistulifera solaris</name>
    <name type="common">Oleaginous diatom</name>
    <dbReference type="NCBI Taxonomy" id="1519565"/>
    <lineage>
        <taxon>Eukaryota</taxon>
        <taxon>Sar</taxon>
        <taxon>Stramenopiles</taxon>
        <taxon>Ochrophyta</taxon>
        <taxon>Bacillariophyta</taxon>
        <taxon>Bacillariophyceae</taxon>
        <taxon>Bacillariophycidae</taxon>
        <taxon>Naviculales</taxon>
        <taxon>Naviculaceae</taxon>
        <taxon>Fistulifera</taxon>
    </lineage>
</organism>
<evidence type="ECO:0000256" key="4">
    <source>
        <dbReference type="ARBA" id="ARBA00022728"/>
    </source>
</evidence>
<protein>
    <recommendedName>
        <fullName evidence="7">Pre-mRNA-splicing factor 38</fullName>
    </recommendedName>
</protein>
<evidence type="ECO:0000256" key="2">
    <source>
        <dbReference type="ARBA" id="ARBA00006164"/>
    </source>
</evidence>
<evidence type="ECO:0000313" key="9">
    <source>
        <dbReference type="EMBL" id="GAX12266.1"/>
    </source>
</evidence>
<dbReference type="Proteomes" id="UP000198406">
    <property type="component" value="Unassembled WGS sequence"/>
</dbReference>
<keyword evidence="3 7" id="KW-0507">mRNA processing</keyword>
<comment type="similarity">
    <text evidence="2 7">Belongs to the PRP38 family.</text>
</comment>
<comment type="function">
    <text evidence="7">Required for pre-mRNA splicing.</text>
</comment>
<accession>A0A1Z5JE94</accession>
<feature type="compositionally biased region" description="Basic and acidic residues" evidence="8">
    <location>
        <begin position="420"/>
        <end position="429"/>
    </location>
</feature>
<dbReference type="Pfam" id="PF03371">
    <property type="entry name" value="PRP38"/>
    <property type="match status" value="1"/>
</dbReference>
<evidence type="ECO:0000256" key="8">
    <source>
        <dbReference type="SAM" id="MobiDB-lite"/>
    </source>
</evidence>
<keyword evidence="6 7" id="KW-0539">Nucleus</keyword>
<evidence type="ECO:0000256" key="6">
    <source>
        <dbReference type="ARBA" id="ARBA00023242"/>
    </source>
</evidence>
<dbReference type="InParanoid" id="A0A1Z5JE94"/>
<name>A0A1Z5JE94_FISSO</name>
<dbReference type="GO" id="GO:0000398">
    <property type="term" value="P:mRNA splicing, via spliceosome"/>
    <property type="evidence" value="ECO:0007669"/>
    <property type="project" value="UniProtKB-UniRule"/>
</dbReference>
<feature type="compositionally biased region" description="Basic residues" evidence="8">
    <location>
        <begin position="453"/>
        <end position="462"/>
    </location>
</feature>
<dbReference type="GO" id="GO:0005681">
    <property type="term" value="C:spliceosomal complex"/>
    <property type="evidence" value="ECO:0007669"/>
    <property type="project" value="UniProtKB-KW"/>
</dbReference>
<feature type="compositionally biased region" description="Basic and acidic residues" evidence="8">
    <location>
        <begin position="27"/>
        <end position="38"/>
    </location>
</feature>
<evidence type="ECO:0000256" key="1">
    <source>
        <dbReference type="ARBA" id="ARBA00004123"/>
    </source>
</evidence>
<dbReference type="AlphaFoldDB" id="A0A1Z5JE94"/>
<dbReference type="InterPro" id="IPR005037">
    <property type="entry name" value="PRP38"/>
</dbReference>
<feature type="region of interest" description="Disordered" evidence="8">
    <location>
        <begin position="1"/>
        <end position="47"/>
    </location>
</feature>
<keyword evidence="4 7" id="KW-0747">Spliceosome</keyword>
<reference evidence="9 10" key="1">
    <citation type="journal article" date="2015" name="Plant Cell">
        <title>Oil accumulation by the oleaginous diatom Fistulifera solaris as revealed by the genome and transcriptome.</title>
        <authorList>
            <person name="Tanaka T."/>
            <person name="Maeda Y."/>
            <person name="Veluchamy A."/>
            <person name="Tanaka M."/>
            <person name="Abida H."/>
            <person name="Marechal E."/>
            <person name="Bowler C."/>
            <person name="Muto M."/>
            <person name="Sunaga Y."/>
            <person name="Tanaka M."/>
            <person name="Yoshino T."/>
            <person name="Taniguchi T."/>
            <person name="Fukuda Y."/>
            <person name="Nemoto M."/>
            <person name="Matsumoto M."/>
            <person name="Wong P.S."/>
            <person name="Aburatani S."/>
            <person name="Fujibuchi W."/>
        </authorList>
    </citation>
    <scope>NUCLEOTIDE SEQUENCE [LARGE SCALE GENOMIC DNA]</scope>
    <source>
        <strain evidence="9 10">JPCC DA0580</strain>
    </source>
</reference>
<evidence type="ECO:0000256" key="3">
    <source>
        <dbReference type="ARBA" id="ARBA00022664"/>
    </source>
</evidence>
<dbReference type="EMBL" id="BDSP01000050">
    <property type="protein sequence ID" value="GAX12266.1"/>
    <property type="molecule type" value="Genomic_DNA"/>
</dbReference>
<keyword evidence="10" id="KW-1185">Reference proteome</keyword>
<evidence type="ECO:0000256" key="5">
    <source>
        <dbReference type="ARBA" id="ARBA00023187"/>
    </source>
</evidence>
<feature type="compositionally biased region" description="Basic and acidic residues" evidence="8">
    <location>
        <begin position="351"/>
        <end position="379"/>
    </location>
</feature>
<dbReference type="Gene3D" id="2.30.30.140">
    <property type="match status" value="1"/>
</dbReference>
<dbReference type="PANTHER" id="PTHR23142">
    <property type="entry name" value="PRE-MRNA-SPLICING FACTOR 38A-RELATED"/>
    <property type="match status" value="1"/>
</dbReference>
<dbReference type="OrthoDB" id="3881at2759"/>
<feature type="region of interest" description="Disordered" evidence="8">
    <location>
        <begin position="351"/>
        <end position="462"/>
    </location>
</feature>
<proteinExistence type="inferred from homology"/>
<gene>
    <name evidence="9" type="ORF">FisN_1Hu197</name>
</gene>
<keyword evidence="5 7" id="KW-0508">mRNA splicing</keyword>
<dbReference type="SUPFAM" id="SSF63748">
    <property type="entry name" value="Tudor/PWWP/MBT"/>
    <property type="match status" value="1"/>
</dbReference>
<comment type="caution">
    <text evidence="9">The sequence shown here is derived from an EMBL/GenBank/DDBJ whole genome shotgun (WGS) entry which is preliminary data.</text>
</comment>